<protein>
    <submittedName>
        <fullName evidence="5">Transcriptional regulator, HxlR family</fullName>
    </submittedName>
</protein>
<dbReference type="EMBL" id="FOFY01000002">
    <property type="protein sequence ID" value="SEQ24245.1"/>
    <property type="molecule type" value="Genomic_DNA"/>
</dbReference>
<evidence type="ECO:0000259" key="4">
    <source>
        <dbReference type="PROSITE" id="PS51118"/>
    </source>
</evidence>
<dbReference type="SUPFAM" id="SSF46785">
    <property type="entry name" value="Winged helix' DNA-binding domain"/>
    <property type="match status" value="1"/>
</dbReference>
<dbReference type="GO" id="GO:0003677">
    <property type="term" value="F:DNA binding"/>
    <property type="evidence" value="ECO:0007669"/>
    <property type="project" value="UniProtKB-KW"/>
</dbReference>
<proteinExistence type="predicted"/>
<comment type="caution">
    <text evidence="5">The sequence shown here is derived from an EMBL/GenBank/DDBJ whole genome shotgun (WGS) entry which is preliminary data.</text>
</comment>
<organism evidence="5 6">
    <name type="scientific">Myroides profundi</name>
    <dbReference type="NCBI Taxonomy" id="480520"/>
    <lineage>
        <taxon>Bacteria</taxon>
        <taxon>Pseudomonadati</taxon>
        <taxon>Bacteroidota</taxon>
        <taxon>Flavobacteriia</taxon>
        <taxon>Flavobacteriales</taxon>
        <taxon>Flavobacteriaceae</taxon>
        <taxon>Myroides</taxon>
    </lineage>
</organism>
<evidence type="ECO:0000256" key="2">
    <source>
        <dbReference type="ARBA" id="ARBA00023125"/>
    </source>
</evidence>
<dbReference type="PANTHER" id="PTHR33204:SF33">
    <property type="entry name" value="TRANSCRIPTIONAL REGULATOR, MARR FAMILY"/>
    <property type="match status" value="1"/>
</dbReference>
<reference evidence="5 6" key="1">
    <citation type="submission" date="2016-10" db="EMBL/GenBank/DDBJ databases">
        <authorList>
            <person name="Varghese N."/>
            <person name="Submissions S."/>
        </authorList>
    </citation>
    <scope>NUCLEOTIDE SEQUENCE [LARGE SCALE GENOMIC DNA]</scope>
    <source>
        <strain evidence="6">DSM 19823 / KCTC 23066 / CCTCC M 208030 / D25</strain>
    </source>
</reference>
<evidence type="ECO:0000256" key="3">
    <source>
        <dbReference type="ARBA" id="ARBA00023163"/>
    </source>
</evidence>
<dbReference type="PANTHER" id="PTHR33204">
    <property type="entry name" value="TRANSCRIPTIONAL REGULATOR, MARR FAMILY"/>
    <property type="match status" value="1"/>
</dbReference>
<feature type="domain" description="HTH hxlR-type" evidence="4">
    <location>
        <begin position="6"/>
        <end position="110"/>
    </location>
</feature>
<dbReference type="Proteomes" id="UP000183496">
    <property type="component" value="Unassembled WGS sequence"/>
</dbReference>
<sequence length="123" mass="14036">MYNNKIPQLLDYGVSITMKVIGGKWKPCIINCINNGTNRPAHIHKAIPTATLRVINQQLSELLDYEIISKEIFEGYPLHVEYKLTEFGKTLLMVIDAMEVWGDTHGDKITEIAIKRNENIEPL</sequence>
<accession>A0AAJ5BCV7</accession>
<evidence type="ECO:0000256" key="1">
    <source>
        <dbReference type="ARBA" id="ARBA00023015"/>
    </source>
</evidence>
<dbReference type="InterPro" id="IPR002577">
    <property type="entry name" value="HTH_HxlR"/>
</dbReference>
<keyword evidence="3" id="KW-0804">Transcription</keyword>
<name>A0AAJ5BCV7_MYRPR</name>
<dbReference type="InterPro" id="IPR036388">
    <property type="entry name" value="WH-like_DNA-bd_sf"/>
</dbReference>
<dbReference type="InterPro" id="IPR036390">
    <property type="entry name" value="WH_DNA-bd_sf"/>
</dbReference>
<dbReference type="Gene3D" id="1.10.10.10">
    <property type="entry name" value="Winged helix-like DNA-binding domain superfamily/Winged helix DNA-binding domain"/>
    <property type="match status" value="1"/>
</dbReference>
<dbReference type="Pfam" id="PF01638">
    <property type="entry name" value="HxlR"/>
    <property type="match status" value="1"/>
</dbReference>
<keyword evidence="2" id="KW-0238">DNA-binding</keyword>
<dbReference type="AlphaFoldDB" id="A0AAJ5BCV7"/>
<dbReference type="PROSITE" id="PS51118">
    <property type="entry name" value="HTH_HXLR"/>
    <property type="match status" value="1"/>
</dbReference>
<dbReference type="KEGG" id="mpw:MPR_1653"/>
<keyword evidence="6" id="KW-1185">Reference proteome</keyword>
<keyword evidence="1" id="KW-0805">Transcription regulation</keyword>
<evidence type="ECO:0000313" key="5">
    <source>
        <dbReference type="EMBL" id="SEQ24245.1"/>
    </source>
</evidence>
<gene>
    <name evidence="5" type="ORF">SAMN04488089_102150</name>
</gene>
<evidence type="ECO:0000313" key="6">
    <source>
        <dbReference type="Proteomes" id="UP000183496"/>
    </source>
</evidence>